<dbReference type="RefSeq" id="WP_044544651.1">
    <property type="nucleotide sequence ID" value="NZ_CDRH01000034.1"/>
</dbReference>
<dbReference type="SUPFAM" id="SSF63411">
    <property type="entry name" value="LuxS/MPP-like metallohydrolase"/>
    <property type="match status" value="4"/>
</dbReference>
<evidence type="ECO:0000256" key="3">
    <source>
        <dbReference type="ARBA" id="ARBA00022801"/>
    </source>
</evidence>
<keyword evidence="4" id="KW-0862">Zinc</keyword>
<evidence type="ECO:0000256" key="5">
    <source>
        <dbReference type="ARBA" id="ARBA00023049"/>
    </source>
</evidence>
<feature type="domain" description="Peptidase M16 N-terminal" evidence="6">
    <location>
        <begin position="27"/>
        <end position="72"/>
    </location>
</feature>
<gene>
    <name evidence="8" type="ORF">ERS852429_00350</name>
</gene>
<organism evidence="8 9">
    <name type="scientific">Parabacteroides distasonis</name>
    <dbReference type="NCBI Taxonomy" id="823"/>
    <lineage>
        <taxon>Bacteria</taxon>
        <taxon>Pseudomonadati</taxon>
        <taxon>Bacteroidota</taxon>
        <taxon>Bacteroidia</taxon>
        <taxon>Bacteroidales</taxon>
        <taxon>Tannerellaceae</taxon>
        <taxon>Parabacteroides</taxon>
    </lineage>
</organism>
<dbReference type="Pfam" id="PF05193">
    <property type="entry name" value="Peptidase_M16_C"/>
    <property type="match status" value="2"/>
</dbReference>
<keyword evidence="3" id="KW-0378">Hydrolase</keyword>
<keyword evidence="5" id="KW-0482">Metalloprotease</keyword>
<feature type="domain" description="Peptidase M16 C-terminal" evidence="7">
    <location>
        <begin position="698"/>
        <end position="839"/>
    </location>
</feature>
<proteinExistence type="inferred from homology"/>
<evidence type="ECO:0000313" key="9">
    <source>
        <dbReference type="Proteomes" id="UP000095591"/>
    </source>
</evidence>
<dbReference type="PANTHER" id="PTHR43690">
    <property type="entry name" value="NARDILYSIN"/>
    <property type="match status" value="1"/>
</dbReference>
<feature type="domain" description="Peptidase M16 C-terminal" evidence="7">
    <location>
        <begin position="230"/>
        <end position="401"/>
    </location>
</feature>
<accession>A0A173RA02</accession>
<protein>
    <submittedName>
        <fullName evidence="8">Protease3</fullName>
    </submittedName>
</protein>
<dbReference type="EMBL" id="CYXP01000001">
    <property type="protein sequence ID" value="CUM74627.1"/>
    <property type="molecule type" value="Genomic_DNA"/>
</dbReference>
<dbReference type="InterPro" id="IPR050626">
    <property type="entry name" value="Peptidase_M16"/>
</dbReference>
<keyword evidence="2 8" id="KW-0645">Protease</keyword>
<evidence type="ECO:0000256" key="2">
    <source>
        <dbReference type="ARBA" id="ARBA00022670"/>
    </source>
</evidence>
<evidence type="ECO:0000256" key="1">
    <source>
        <dbReference type="ARBA" id="ARBA00007261"/>
    </source>
</evidence>
<evidence type="ECO:0000313" key="8">
    <source>
        <dbReference type="EMBL" id="CUM74627.1"/>
    </source>
</evidence>
<reference evidence="8 9" key="1">
    <citation type="submission" date="2015-09" db="EMBL/GenBank/DDBJ databases">
        <authorList>
            <consortium name="Pathogen Informatics"/>
        </authorList>
    </citation>
    <scope>NUCLEOTIDE SEQUENCE [LARGE SCALE GENOMIC DNA]</scope>
    <source>
        <strain evidence="8 9">2789STDY5608872</strain>
    </source>
</reference>
<dbReference type="GO" id="GO:0046872">
    <property type="term" value="F:metal ion binding"/>
    <property type="evidence" value="ECO:0007669"/>
    <property type="project" value="InterPro"/>
</dbReference>
<dbReference type="Pfam" id="PF00675">
    <property type="entry name" value="Peptidase_M16"/>
    <property type="match status" value="1"/>
</dbReference>
<evidence type="ECO:0000256" key="4">
    <source>
        <dbReference type="ARBA" id="ARBA00022833"/>
    </source>
</evidence>
<dbReference type="InterPro" id="IPR011249">
    <property type="entry name" value="Metalloenz_LuxS/M16"/>
</dbReference>
<name>A0A173RA02_PARDI</name>
<dbReference type="InterPro" id="IPR011765">
    <property type="entry name" value="Pept_M16_N"/>
</dbReference>
<dbReference type="AlphaFoldDB" id="A0A173RA02"/>
<dbReference type="InterPro" id="IPR007863">
    <property type="entry name" value="Peptidase_M16_C"/>
</dbReference>
<evidence type="ECO:0000259" key="6">
    <source>
        <dbReference type="Pfam" id="PF00675"/>
    </source>
</evidence>
<dbReference type="GO" id="GO:0006508">
    <property type="term" value="P:proteolysis"/>
    <property type="evidence" value="ECO:0007669"/>
    <property type="project" value="UniProtKB-KW"/>
</dbReference>
<dbReference type="Gene3D" id="3.30.830.10">
    <property type="entry name" value="Metalloenzyme, LuxS/M16 peptidase-like"/>
    <property type="match status" value="3"/>
</dbReference>
<dbReference type="PANTHER" id="PTHR43690:SF17">
    <property type="entry name" value="PROTEIN YHJJ"/>
    <property type="match status" value="1"/>
</dbReference>
<sequence>MDSMRSLLSTSDFLQVREHKLSNDLTVWLNEDHSQPKIFGAVVVKAGAKDSPNTGIAHYFEHMMFKGTDKIGTIDYESEKVLLDIIAEKYDALADTEDPNMRAHLQQIINDLSVRAAEYVIPNEFDRLISRFGGTKLNAGTSYDYTLYFNTFSPQYISQWAEINSERLVNPVFRLFQSELETVYEEKNMYGDTMASVAIEKLTERYFYPHPYAYPIIGSAENLKNPRLSEMRRFFEKYYVASNMGLILSGDFDTEEVLPILESTFSRIRKGKLPHRDIVALPPFEGREKVSVRIPMPFVKIMALGFRGVPANHPDQVALNIAVSLLNNSNGTGFLDKLTVDHKVMGAMAVNQSMNEAGILGLLVFPKFFFQTYAAAEKLVWKQINRIKEGDFSDEMFQSLKLEQKREYASKLEDINSRAEVMMRIFSQGKSWQDYLDEVTRIDALSREDVIEIAKKYFTENYMYVTKKTGRYPKTILPKPDYSPIIPKNSDASSAYVERLEKIPVQELKPHFLDFEKDAEVVSLRPLVTLYKTHNSVNDIFSLTLSYGVGQLELRDLDKLSAYLPFVATESMSFEVFRGKLQELGSTLTFDSTDSEFLVVVNGFDGHFTQTMALVGDFLRHAKPDDKKLRQIVDEAKVTEKSLFNSSENVADMLLEKVKFGEQSRYLTKLSFAEIKKLKGKMLLDTFSKVRSVACNLHYCGTLSMEEAARQIKQHLPLEEVSIPSNSPYIRDLMTYDKPTVFFMDMEDVTQSIIYAYMYIDPLKAKEDRPISRLFSAYFGGDMSSLMFQEIREFRSFAYQVNARLKHPPLNRSEKPASFVMKLATQTDKMIDAMEVLENLVHDMPERPERVESVKQTIRNWVNNEYPTSRSLSLKIAGFRREGYESDPNKDYLEVIDRMTMEDILRFYKENIQDHLMIYAIVGNSKSMDMEKLSKFGQIVKVTRKDIYK</sequence>
<comment type="similarity">
    <text evidence="1">Belongs to the peptidase M16 family.</text>
</comment>
<dbReference type="GO" id="GO:0008237">
    <property type="term" value="F:metallopeptidase activity"/>
    <property type="evidence" value="ECO:0007669"/>
    <property type="project" value="UniProtKB-KW"/>
</dbReference>
<evidence type="ECO:0000259" key="7">
    <source>
        <dbReference type="Pfam" id="PF05193"/>
    </source>
</evidence>
<dbReference type="Proteomes" id="UP000095591">
    <property type="component" value="Unassembled WGS sequence"/>
</dbReference>